<feature type="region of interest" description="Disordered" evidence="1">
    <location>
        <begin position="309"/>
        <end position="359"/>
    </location>
</feature>
<dbReference type="EMBL" id="MU007080">
    <property type="protein sequence ID" value="KAF2423593.1"/>
    <property type="molecule type" value="Genomic_DNA"/>
</dbReference>
<name>A0A9P4NJF5_9PEZI</name>
<dbReference type="GO" id="GO:0009966">
    <property type="term" value="P:regulation of signal transduction"/>
    <property type="evidence" value="ECO:0007669"/>
    <property type="project" value="InterPro"/>
</dbReference>
<dbReference type="Proteomes" id="UP000800235">
    <property type="component" value="Unassembled WGS sequence"/>
</dbReference>
<dbReference type="PANTHER" id="PTHR10933:SF9">
    <property type="entry name" value="IMMUNOGLOBULIN-BINDING PROTEIN 1"/>
    <property type="match status" value="1"/>
</dbReference>
<sequence>MENPPKSLRELFNEAENLRSTLDSSTTPTNSTSFQENLASAISTYEECLRVANRISLFSPNETLEDINSSNLQYLLLNFHLAELEQRITGGDRRGHVEKRRGLYEKCLKLLDMYDLLGRADARLYEEYLDSTAAAGGFSITGKGDAVARRELKISRFKEEKELKRKLEHLRQNPLALQNDDDGLRDLHLTSISLAIHQTFQQLESLALESQILAMAPPAPARTHPDQPPDARERNGTGANGYSDRLDTPLSRLNNLQGPILSKEGKPLRPFTLLDKRTELRQGVFRPDHSLPTMSIDEYLEEEKKRGGIIEGGGEASGIRPEPDEDNYAKGEEETMKARAWDDFTEENPKGSGNTLNRG</sequence>
<reference evidence="2" key="1">
    <citation type="journal article" date="2020" name="Stud. Mycol.">
        <title>101 Dothideomycetes genomes: a test case for predicting lifestyles and emergence of pathogens.</title>
        <authorList>
            <person name="Haridas S."/>
            <person name="Albert R."/>
            <person name="Binder M."/>
            <person name="Bloem J."/>
            <person name="Labutti K."/>
            <person name="Salamov A."/>
            <person name="Andreopoulos B."/>
            <person name="Baker S."/>
            <person name="Barry K."/>
            <person name="Bills G."/>
            <person name="Bluhm B."/>
            <person name="Cannon C."/>
            <person name="Castanera R."/>
            <person name="Culley D."/>
            <person name="Daum C."/>
            <person name="Ezra D."/>
            <person name="Gonzalez J."/>
            <person name="Henrissat B."/>
            <person name="Kuo A."/>
            <person name="Liang C."/>
            <person name="Lipzen A."/>
            <person name="Lutzoni F."/>
            <person name="Magnuson J."/>
            <person name="Mondo S."/>
            <person name="Nolan M."/>
            <person name="Ohm R."/>
            <person name="Pangilinan J."/>
            <person name="Park H.-J."/>
            <person name="Ramirez L."/>
            <person name="Alfaro M."/>
            <person name="Sun H."/>
            <person name="Tritt A."/>
            <person name="Yoshinaga Y."/>
            <person name="Zwiers L.-H."/>
            <person name="Turgeon B."/>
            <person name="Goodwin S."/>
            <person name="Spatafora J."/>
            <person name="Crous P."/>
            <person name="Grigoriev I."/>
        </authorList>
    </citation>
    <scope>NUCLEOTIDE SEQUENCE</scope>
    <source>
        <strain evidence="2">CBS 130266</strain>
    </source>
</reference>
<dbReference type="Pfam" id="PF04177">
    <property type="entry name" value="TAP42"/>
    <property type="match status" value="1"/>
</dbReference>
<comment type="caution">
    <text evidence="2">The sequence shown here is derived from an EMBL/GenBank/DDBJ whole genome shotgun (WGS) entry which is preliminary data.</text>
</comment>
<evidence type="ECO:0000313" key="3">
    <source>
        <dbReference type="Proteomes" id="UP000800235"/>
    </source>
</evidence>
<dbReference type="GO" id="GO:0035303">
    <property type="term" value="P:regulation of dephosphorylation"/>
    <property type="evidence" value="ECO:0007669"/>
    <property type="project" value="TreeGrafter"/>
</dbReference>
<feature type="region of interest" description="Disordered" evidence="1">
    <location>
        <begin position="218"/>
        <end position="251"/>
    </location>
</feature>
<evidence type="ECO:0000313" key="2">
    <source>
        <dbReference type="EMBL" id="KAF2423593.1"/>
    </source>
</evidence>
<organism evidence="2 3">
    <name type="scientific">Tothia fuscella</name>
    <dbReference type="NCBI Taxonomy" id="1048955"/>
    <lineage>
        <taxon>Eukaryota</taxon>
        <taxon>Fungi</taxon>
        <taxon>Dikarya</taxon>
        <taxon>Ascomycota</taxon>
        <taxon>Pezizomycotina</taxon>
        <taxon>Dothideomycetes</taxon>
        <taxon>Pleosporomycetidae</taxon>
        <taxon>Venturiales</taxon>
        <taxon>Cylindrosympodiaceae</taxon>
        <taxon>Tothia</taxon>
    </lineage>
</organism>
<dbReference type="GO" id="GO:0051721">
    <property type="term" value="F:protein phosphatase 2A binding"/>
    <property type="evidence" value="ECO:0007669"/>
    <property type="project" value="TreeGrafter"/>
</dbReference>
<feature type="compositionally biased region" description="Basic and acidic residues" evidence="1">
    <location>
        <begin position="327"/>
        <end position="342"/>
    </location>
</feature>
<dbReference type="InterPro" id="IPR007304">
    <property type="entry name" value="TAP46-like"/>
</dbReference>
<feature type="compositionally biased region" description="Basic and acidic residues" evidence="1">
    <location>
        <begin position="223"/>
        <end position="235"/>
    </location>
</feature>
<dbReference type="OrthoDB" id="10261753at2759"/>
<evidence type="ECO:0000256" key="1">
    <source>
        <dbReference type="SAM" id="MobiDB-lite"/>
    </source>
</evidence>
<dbReference type="AlphaFoldDB" id="A0A9P4NJF5"/>
<dbReference type="GO" id="GO:0005829">
    <property type="term" value="C:cytosol"/>
    <property type="evidence" value="ECO:0007669"/>
    <property type="project" value="TreeGrafter"/>
</dbReference>
<protein>
    <submittedName>
        <fullName evidence="2">Phosphatase 2A-associated protein</fullName>
    </submittedName>
</protein>
<dbReference type="Gene3D" id="1.25.40.540">
    <property type="entry name" value="TAP42-like family"/>
    <property type="match status" value="1"/>
</dbReference>
<gene>
    <name evidence="2" type="ORF">EJ08DRAFT_652708</name>
</gene>
<dbReference type="InterPro" id="IPR038511">
    <property type="entry name" value="TAP42/TAP46-like_sf"/>
</dbReference>
<dbReference type="PANTHER" id="PTHR10933">
    <property type="entry name" value="IMMUNOGLOBULIN-BINDING PROTEIN 1"/>
    <property type="match status" value="1"/>
</dbReference>
<accession>A0A9P4NJF5</accession>
<keyword evidence="3" id="KW-1185">Reference proteome</keyword>
<proteinExistence type="predicted"/>